<dbReference type="Gene3D" id="3.40.630.30">
    <property type="match status" value="1"/>
</dbReference>
<dbReference type="RefSeq" id="WP_147083655.1">
    <property type="nucleotide sequence ID" value="NZ_VOQR01000001.1"/>
</dbReference>
<evidence type="ECO:0000313" key="2">
    <source>
        <dbReference type="EMBL" id="TXC72381.1"/>
    </source>
</evidence>
<dbReference type="OrthoDB" id="6293260at2"/>
<proteinExistence type="predicted"/>
<sequence>MTPPVLTTARLTLEGPDPADLPDFAAMWADPLVYAMIGGRAFTREETWHRVLRHIGHWQVVGYGNWTIRERASGRIAGSVGLMDSRRDTVPSFEGTPEMGWALCSWAHGRGFGGEAVAAALGWADAQGIARTVCIIDPANTASIGLAGKMGYVRVADATYRDAPTLLFARAAPDVSPSASR</sequence>
<dbReference type="InterPro" id="IPR051531">
    <property type="entry name" value="N-acetyltransferase"/>
</dbReference>
<dbReference type="InterPro" id="IPR016181">
    <property type="entry name" value="Acyl_CoA_acyltransferase"/>
</dbReference>
<accession>A0A5C6UJE2</accession>
<dbReference type="PANTHER" id="PTHR43792">
    <property type="entry name" value="GNAT FAMILY, PUTATIVE (AFU_ORTHOLOGUE AFUA_3G00765)-RELATED-RELATED"/>
    <property type="match status" value="1"/>
</dbReference>
<dbReference type="SUPFAM" id="SSF55729">
    <property type="entry name" value="Acyl-CoA N-acyltransferases (Nat)"/>
    <property type="match status" value="1"/>
</dbReference>
<dbReference type="GO" id="GO:0016747">
    <property type="term" value="F:acyltransferase activity, transferring groups other than amino-acyl groups"/>
    <property type="evidence" value="ECO:0007669"/>
    <property type="project" value="InterPro"/>
</dbReference>
<evidence type="ECO:0000313" key="3">
    <source>
        <dbReference type="Proteomes" id="UP000321250"/>
    </source>
</evidence>
<comment type="caution">
    <text evidence="2">The sequence shown here is derived from an EMBL/GenBank/DDBJ whole genome shotgun (WGS) entry which is preliminary data.</text>
</comment>
<protein>
    <submittedName>
        <fullName evidence="2">GNAT family N-acetyltransferase</fullName>
    </submittedName>
</protein>
<dbReference type="PROSITE" id="PS51186">
    <property type="entry name" value="GNAT"/>
    <property type="match status" value="1"/>
</dbReference>
<feature type="domain" description="N-acetyltransferase" evidence="1">
    <location>
        <begin position="11"/>
        <end position="173"/>
    </location>
</feature>
<dbReference type="Proteomes" id="UP000321250">
    <property type="component" value="Unassembled WGS sequence"/>
</dbReference>
<keyword evidence="2" id="KW-0808">Transferase</keyword>
<reference evidence="2 3" key="1">
    <citation type="journal article" date="2013" name="Antonie Van Leeuwenhoek">
        <title>Sphingomonas ginsenosidivorax sp. nov., with the ability to transform ginsenosides.</title>
        <authorList>
            <person name="Jin X.F."/>
            <person name="Kim J.K."/>
            <person name="Liu Q.M."/>
            <person name="Kang M.S."/>
            <person name="He D."/>
            <person name="Jin F.X."/>
            <person name="Kim S.C."/>
            <person name="Im W.T."/>
        </authorList>
    </citation>
    <scope>NUCLEOTIDE SEQUENCE [LARGE SCALE GENOMIC DNA]</scope>
    <source>
        <strain evidence="2 3">KHI67</strain>
    </source>
</reference>
<dbReference type="PANTHER" id="PTHR43792:SF16">
    <property type="entry name" value="N-ACETYLTRANSFERASE DOMAIN-CONTAINING PROTEIN"/>
    <property type="match status" value="1"/>
</dbReference>
<keyword evidence="3" id="KW-1185">Reference proteome</keyword>
<gene>
    <name evidence="2" type="ORF">FSB78_16575</name>
</gene>
<name>A0A5C6UJE2_9SPHN</name>
<evidence type="ECO:0000259" key="1">
    <source>
        <dbReference type="PROSITE" id="PS51186"/>
    </source>
</evidence>
<dbReference type="Pfam" id="PF13302">
    <property type="entry name" value="Acetyltransf_3"/>
    <property type="match status" value="1"/>
</dbReference>
<dbReference type="AlphaFoldDB" id="A0A5C6UJE2"/>
<organism evidence="2 3">
    <name type="scientific">Sphingomonas ginsenosidivorax</name>
    <dbReference type="NCBI Taxonomy" id="862135"/>
    <lineage>
        <taxon>Bacteria</taxon>
        <taxon>Pseudomonadati</taxon>
        <taxon>Pseudomonadota</taxon>
        <taxon>Alphaproteobacteria</taxon>
        <taxon>Sphingomonadales</taxon>
        <taxon>Sphingomonadaceae</taxon>
        <taxon>Sphingomonas</taxon>
    </lineage>
</organism>
<dbReference type="InterPro" id="IPR000182">
    <property type="entry name" value="GNAT_dom"/>
</dbReference>
<dbReference type="EMBL" id="VOQR01000001">
    <property type="protein sequence ID" value="TXC72381.1"/>
    <property type="molecule type" value="Genomic_DNA"/>
</dbReference>